<evidence type="ECO:0000256" key="2">
    <source>
        <dbReference type="ARBA" id="ARBA00008142"/>
    </source>
</evidence>
<feature type="binding site" evidence="7">
    <location>
        <position position="129"/>
    </location>
    <ligand>
        <name>ATP</name>
        <dbReference type="ChEBI" id="CHEBI:30616"/>
    </ligand>
</feature>
<name>W3VKM8_MOEAP</name>
<reference evidence="10 11" key="1">
    <citation type="journal article" date="2014" name="Genome Announc.">
        <title>Genome sequence of the basidiomycetous fungus Pseudozyma aphidis DSM70725, an efficient producer of biosurfactant mannosylerythritol lipids.</title>
        <authorList>
            <person name="Lorenz S."/>
            <person name="Guenther M."/>
            <person name="Grumaz C."/>
            <person name="Rupp S."/>
            <person name="Zibek S."/>
            <person name="Sohn K."/>
        </authorList>
    </citation>
    <scope>NUCLEOTIDE SEQUENCE [LARGE SCALE GENOMIC DNA]</scope>
    <source>
        <strain evidence="11">ATCC 32657 / CBS 517.83 / DSM 70725 / JCM 10318 / NBRC 10182 / NRRL Y-7954 / St-0401</strain>
    </source>
</reference>
<dbReference type="PROSITE" id="PS51374">
    <property type="entry name" value="NDPK_LIKE"/>
    <property type="match status" value="1"/>
</dbReference>
<evidence type="ECO:0000256" key="7">
    <source>
        <dbReference type="PROSITE-ProRule" id="PRU00706"/>
    </source>
</evidence>
<evidence type="ECO:0000256" key="3">
    <source>
        <dbReference type="ARBA" id="ARBA00012966"/>
    </source>
</evidence>
<dbReference type="SUPFAM" id="SSF54919">
    <property type="entry name" value="Nucleoside diphosphate kinase, NDK"/>
    <property type="match status" value="1"/>
</dbReference>
<feature type="binding site" evidence="7">
    <location>
        <position position="233"/>
    </location>
    <ligand>
        <name>ATP</name>
        <dbReference type="ChEBI" id="CHEBI:30616"/>
    </ligand>
</feature>
<dbReference type="Pfam" id="PF00334">
    <property type="entry name" value="NDK"/>
    <property type="match status" value="1"/>
</dbReference>
<dbReference type="GO" id="GO:0006228">
    <property type="term" value="P:UTP biosynthetic process"/>
    <property type="evidence" value="ECO:0007669"/>
    <property type="project" value="InterPro"/>
</dbReference>
<evidence type="ECO:0000256" key="8">
    <source>
        <dbReference type="RuleBase" id="RU004011"/>
    </source>
</evidence>
<dbReference type="PANTHER" id="PTHR11349">
    <property type="entry name" value="NUCLEOSIDE DIPHOSPHATE KINASE"/>
    <property type="match status" value="1"/>
</dbReference>
<dbReference type="EMBL" id="AWNI01000012">
    <property type="protein sequence ID" value="ETS62104.1"/>
    <property type="molecule type" value="Genomic_DNA"/>
</dbReference>
<keyword evidence="5" id="KW-0808">Transferase</keyword>
<protein>
    <recommendedName>
        <fullName evidence="4">Nucleoside diphosphate kinase</fullName>
        <ecNumber evidence="3">2.7.4.6</ecNumber>
    </recommendedName>
</protein>
<dbReference type="GO" id="GO:0006241">
    <property type="term" value="P:CTP biosynthetic process"/>
    <property type="evidence" value="ECO:0007669"/>
    <property type="project" value="InterPro"/>
</dbReference>
<dbReference type="InterPro" id="IPR001564">
    <property type="entry name" value="Nucleoside_diP_kinase"/>
</dbReference>
<feature type="binding site" evidence="7">
    <location>
        <position position="212"/>
    </location>
    <ligand>
        <name>ATP</name>
        <dbReference type="ChEBI" id="CHEBI:30616"/>
    </ligand>
</feature>
<dbReference type="HAMAP" id="MF_00451">
    <property type="entry name" value="NDP_kinase"/>
    <property type="match status" value="1"/>
</dbReference>
<dbReference type="FunFam" id="3.30.70.141:FF:000002">
    <property type="entry name" value="Nucleoside diphosphate kinase"/>
    <property type="match status" value="1"/>
</dbReference>
<dbReference type="OrthoDB" id="2162449at2759"/>
<keyword evidence="11" id="KW-1185">Reference proteome</keyword>
<feature type="binding site" evidence="7">
    <location>
        <position position="223"/>
    </location>
    <ligand>
        <name>ATP</name>
        <dbReference type="ChEBI" id="CHEBI:30616"/>
    </ligand>
</feature>
<dbReference type="AlphaFoldDB" id="W3VKM8"/>
<dbReference type="HOGENOM" id="CLU_060216_5_0_1"/>
<dbReference type="InterPro" id="IPR036850">
    <property type="entry name" value="NDK-like_dom_sf"/>
</dbReference>
<dbReference type="CDD" id="cd04413">
    <property type="entry name" value="NDPk_I"/>
    <property type="match status" value="1"/>
</dbReference>
<dbReference type="NCBIfam" id="NF001908">
    <property type="entry name" value="PRK00668.1"/>
    <property type="match status" value="1"/>
</dbReference>
<dbReference type="GO" id="GO:0006183">
    <property type="term" value="P:GTP biosynthetic process"/>
    <property type="evidence" value="ECO:0007669"/>
    <property type="project" value="InterPro"/>
</dbReference>
<feature type="binding site" evidence="7">
    <location>
        <position position="177"/>
    </location>
    <ligand>
        <name>ATP</name>
        <dbReference type="ChEBI" id="CHEBI:30616"/>
    </ligand>
</feature>
<dbReference type="Proteomes" id="UP000019462">
    <property type="component" value="Unassembled WGS sequence"/>
</dbReference>
<dbReference type="EC" id="2.7.4.6" evidence="3"/>
<sequence>MGDSDGQCSPEEEEEAKRKMVNVLKSALVKKGLRPVLPVVFSPSHRYTTMFARTAIPAFRAASKRAFSTQAAGVAGNASARRYMGAATLVAGGALAYSAFAAPSVHLEGPKTIAGELGTATERSYVMIKPDGVSRQIVGEIIARFERRGYKLVALKSVIPSQDLAKEHYIDLAKKPFYAGLVSYITCGTPVIAMVWEGKDVIRQGRRLVGATNPQDAAPGSIRGDYCVSVGRNIIHASDSHESATKEIGLWFHEKELATEYKPIAWDMIMADN</sequence>
<comment type="similarity">
    <text evidence="2 7 8">Belongs to the NDK family.</text>
</comment>
<dbReference type="InterPro" id="IPR034907">
    <property type="entry name" value="NDK-like_dom"/>
</dbReference>
<evidence type="ECO:0000313" key="11">
    <source>
        <dbReference type="Proteomes" id="UP000019462"/>
    </source>
</evidence>
<evidence type="ECO:0000259" key="9">
    <source>
        <dbReference type="SMART" id="SM00562"/>
    </source>
</evidence>
<gene>
    <name evidence="10" type="ORF">PaG_03664</name>
</gene>
<dbReference type="SMART" id="SM00562">
    <property type="entry name" value="NDK"/>
    <property type="match status" value="1"/>
</dbReference>
<proteinExistence type="inferred from homology"/>
<comment type="cofactor">
    <cofactor evidence="1">
        <name>Mg(2+)</name>
        <dbReference type="ChEBI" id="CHEBI:18420"/>
    </cofactor>
</comment>
<organism evidence="10 11">
    <name type="scientific">Moesziomyces aphidis</name>
    <name type="common">Pseudozyma aphidis</name>
    <dbReference type="NCBI Taxonomy" id="84754"/>
    <lineage>
        <taxon>Eukaryota</taxon>
        <taxon>Fungi</taxon>
        <taxon>Dikarya</taxon>
        <taxon>Basidiomycota</taxon>
        <taxon>Ustilaginomycotina</taxon>
        <taxon>Ustilaginomycetes</taxon>
        <taxon>Ustilaginales</taxon>
        <taxon>Ustilaginaceae</taxon>
        <taxon>Moesziomyces</taxon>
    </lineage>
</organism>
<evidence type="ECO:0000313" key="10">
    <source>
        <dbReference type="EMBL" id="ETS62104.1"/>
    </source>
</evidence>
<accession>W3VKM8</accession>
<dbReference type="PRINTS" id="PR01243">
    <property type="entry name" value="NUCDPKINASE"/>
</dbReference>
<keyword evidence="6" id="KW-0418">Kinase</keyword>
<evidence type="ECO:0000256" key="6">
    <source>
        <dbReference type="ARBA" id="ARBA00022777"/>
    </source>
</evidence>
<evidence type="ECO:0000256" key="4">
    <source>
        <dbReference type="ARBA" id="ARBA00017632"/>
    </source>
</evidence>
<dbReference type="Gene3D" id="3.30.70.141">
    <property type="entry name" value="Nucleoside diphosphate kinase-like domain"/>
    <property type="match status" value="1"/>
</dbReference>
<comment type="caution">
    <text evidence="10">The sequence shown here is derived from an EMBL/GenBank/DDBJ whole genome shotgun (WGS) entry which is preliminary data.</text>
</comment>
<evidence type="ECO:0000256" key="5">
    <source>
        <dbReference type="ARBA" id="ARBA00022679"/>
    </source>
</evidence>
<feature type="domain" description="Nucleoside diphosphate kinase-like" evidence="9">
    <location>
        <begin position="121"/>
        <end position="259"/>
    </location>
</feature>
<evidence type="ECO:0000256" key="1">
    <source>
        <dbReference type="ARBA" id="ARBA00001946"/>
    </source>
</evidence>
<dbReference type="GO" id="GO:0004550">
    <property type="term" value="F:nucleoside diphosphate kinase activity"/>
    <property type="evidence" value="ECO:0007669"/>
    <property type="project" value="UniProtKB-EC"/>
</dbReference>
<feature type="active site" description="Pros-phosphohistidine intermediate" evidence="7">
    <location>
        <position position="236"/>
    </location>
</feature>
<feature type="binding site" evidence="7">
    <location>
        <position position="206"/>
    </location>
    <ligand>
        <name>ATP</name>
        <dbReference type="ChEBI" id="CHEBI:30616"/>
    </ligand>
</feature>